<dbReference type="EMBL" id="JAOPHQ010004904">
    <property type="protein sequence ID" value="KAK0137299.1"/>
    <property type="molecule type" value="Genomic_DNA"/>
</dbReference>
<reference evidence="2" key="1">
    <citation type="journal article" date="2023" name="Front. Mar. Sci.">
        <title>A new Merluccius polli reference genome to investigate the effects of global change in West African waters.</title>
        <authorList>
            <person name="Mateo J.L."/>
            <person name="Blanco-Fernandez C."/>
            <person name="Garcia-Vazquez E."/>
            <person name="Machado-Schiaffino G."/>
        </authorList>
    </citation>
    <scope>NUCLEOTIDE SEQUENCE</scope>
    <source>
        <strain evidence="2">C29</strain>
        <tissue evidence="2">Fin</tissue>
    </source>
</reference>
<name>A0AA47MC16_MERPO</name>
<sequence>MEANIVPEDDVYGKISWPRNLLVVVICWPSIQEGEETLSVVGTKFSMPVEKPSRTHGSAESDVSSTLAGHINDSSPSYDVTASPPPFCEVEASLIHKYKFMGSGHGLQLEHPLWKQIAFSGNERVSLEKELQGNIDETVEEDLLEIFSRMGSHFLPSKDKLRAAILRFAHKALIQEPKFIIDCFHSSIHNAVPTLITKDSIMELYESKRPTNKKVAQMIKPSTESLNAQEQTALNHLLSSYPEFRKEFDNVLSGDCFTMDIL</sequence>
<dbReference type="Proteomes" id="UP001174136">
    <property type="component" value="Unassembled WGS sequence"/>
</dbReference>
<comment type="caution">
    <text evidence="2">The sequence shown here is derived from an EMBL/GenBank/DDBJ whole genome shotgun (WGS) entry which is preliminary data.</text>
</comment>
<dbReference type="AlphaFoldDB" id="A0AA47MC16"/>
<gene>
    <name evidence="2" type="ORF">N1851_026503</name>
</gene>
<accession>A0AA47MC16</accession>
<evidence type="ECO:0000256" key="1">
    <source>
        <dbReference type="SAM" id="MobiDB-lite"/>
    </source>
</evidence>
<organism evidence="2 3">
    <name type="scientific">Merluccius polli</name>
    <name type="common">Benguela hake</name>
    <name type="synonym">Merluccius cadenati</name>
    <dbReference type="NCBI Taxonomy" id="89951"/>
    <lineage>
        <taxon>Eukaryota</taxon>
        <taxon>Metazoa</taxon>
        <taxon>Chordata</taxon>
        <taxon>Craniata</taxon>
        <taxon>Vertebrata</taxon>
        <taxon>Euteleostomi</taxon>
        <taxon>Actinopterygii</taxon>
        <taxon>Neopterygii</taxon>
        <taxon>Teleostei</taxon>
        <taxon>Neoteleostei</taxon>
        <taxon>Acanthomorphata</taxon>
        <taxon>Zeiogadaria</taxon>
        <taxon>Gadariae</taxon>
        <taxon>Gadiformes</taxon>
        <taxon>Gadoidei</taxon>
        <taxon>Merlucciidae</taxon>
        <taxon>Merluccius</taxon>
    </lineage>
</organism>
<keyword evidence="3" id="KW-1185">Reference proteome</keyword>
<evidence type="ECO:0000313" key="3">
    <source>
        <dbReference type="Proteomes" id="UP001174136"/>
    </source>
</evidence>
<evidence type="ECO:0000313" key="2">
    <source>
        <dbReference type="EMBL" id="KAK0137299.1"/>
    </source>
</evidence>
<protein>
    <submittedName>
        <fullName evidence="2">Uncharacterized protein</fullName>
    </submittedName>
</protein>
<proteinExistence type="predicted"/>
<feature type="region of interest" description="Disordered" evidence="1">
    <location>
        <begin position="49"/>
        <end position="68"/>
    </location>
</feature>